<dbReference type="GO" id="GO:0005109">
    <property type="term" value="F:frizzled binding"/>
    <property type="evidence" value="ECO:0007669"/>
    <property type="project" value="TreeGrafter"/>
</dbReference>
<comment type="caution">
    <text evidence="10">The sequence shown here is derived from an EMBL/GenBank/DDBJ whole genome shotgun (WGS) entry which is preliminary data.</text>
</comment>
<dbReference type="GO" id="GO:0060070">
    <property type="term" value="P:canonical Wnt signaling pathway"/>
    <property type="evidence" value="ECO:0007669"/>
    <property type="project" value="TreeGrafter"/>
</dbReference>
<comment type="function">
    <text evidence="9">Ligand for members of the frizzled family of seven transmembrane receptors.</text>
</comment>
<dbReference type="PROSITE" id="PS00246">
    <property type="entry name" value="WNT1"/>
    <property type="match status" value="1"/>
</dbReference>
<comment type="similarity">
    <text evidence="2 9">Belongs to the Wnt family.</text>
</comment>
<dbReference type="CDD" id="cd13113">
    <property type="entry name" value="Wnt"/>
    <property type="match status" value="1"/>
</dbReference>
<dbReference type="PRINTS" id="PR01349">
    <property type="entry name" value="WNTPROTEIN"/>
</dbReference>
<dbReference type="GO" id="GO:0045165">
    <property type="term" value="P:cell fate commitment"/>
    <property type="evidence" value="ECO:0007669"/>
    <property type="project" value="TreeGrafter"/>
</dbReference>
<dbReference type="EMBL" id="LIAE01009884">
    <property type="protein sequence ID" value="PAV67676.1"/>
    <property type="molecule type" value="Genomic_DNA"/>
</dbReference>
<dbReference type="InterPro" id="IPR018161">
    <property type="entry name" value="Wnt_CS"/>
</dbReference>
<evidence type="ECO:0000256" key="2">
    <source>
        <dbReference type="ARBA" id="ARBA00005683"/>
    </source>
</evidence>
<evidence type="ECO:0000256" key="5">
    <source>
        <dbReference type="ARBA" id="ARBA00022530"/>
    </source>
</evidence>
<sequence>MGICIANGAHILDPNSLPPVKLRQGCPEDLLHSRSQRAVQLACRTQPATVISAFEGVQDALDECAAHMKFQPWDCSNVDNIFHDPQLLHTATRESALIWALSSAGAAWGIATSCAQGWLSDCACSENTPGGGSYEYGGCTNAVHYGVRSARRLLTKSQSNQPNLFRKIEKQNLKAGRLALKKTLISSCKCHGVSGSCQQKTCWKRAAALNTITDFLIEKHARAKMYRPNVTMKSNDLFYLDASPDHCQIDTEKPRVCAWRNETHMQGDCSKLCCGRGYSVRHEVVHAKCECQFVWCCDLVCKDCLQHRWVSTCNTKSESERIAKENFR</sequence>
<dbReference type="AlphaFoldDB" id="A0A2A2K0Y1"/>
<evidence type="ECO:0000313" key="11">
    <source>
        <dbReference type="Proteomes" id="UP000218231"/>
    </source>
</evidence>
<reference evidence="10 11" key="1">
    <citation type="journal article" date="2017" name="Curr. Biol.">
        <title>Genome architecture and evolution of a unichromosomal asexual nematode.</title>
        <authorList>
            <person name="Fradin H."/>
            <person name="Zegar C."/>
            <person name="Gutwein M."/>
            <person name="Lucas J."/>
            <person name="Kovtun M."/>
            <person name="Corcoran D."/>
            <person name="Baugh L.R."/>
            <person name="Kiontke K."/>
            <person name="Gunsalus K."/>
            <person name="Fitch D.H."/>
            <person name="Piano F."/>
        </authorList>
    </citation>
    <scope>NUCLEOTIDE SEQUENCE [LARGE SCALE GENOMIC DNA]</scope>
    <source>
        <strain evidence="10">PF1309</strain>
    </source>
</reference>
<evidence type="ECO:0000313" key="10">
    <source>
        <dbReference type="EMBL" id="PAV67676.1"/>
    </source>
</evidence>
<protein>
    <recommendedName>
        <fullName evidence="9">Protein Wnt</fullName>
    </recommendedName>
</protein>
<dbReference type="GO" id="GO:0005615">
    <property type="term" value="C:extracellular space"/>
    <property type="evidence" value="ECO:0007669"/>
    <property type="project" value="TreeGrafter"/>
</dbReference>
<name>A0A2A2K0Y1_9BILA</name>
<evidence type="ECO:0000256" key="9">
    <source>
        <dbReference type="RuleBase" id="RU003500"/>
    </source>
</evidence>
<evidence type="ECO:0000256" key="7">
    <source>
        <dbReference type="ARBA" id="ARBA00023157"/>
    </source>
</evidence>
<dbReference type="Proteomes" id="UP000218231">
    <property type="component" value="Unassembled WGS sequence"/>
</dbReference>
<keyword evidence="4" id="KW-0964">Secreted</keyword>
<evidence type="ECO:0000256" key="6">
    <source>
        <dbReference type="ARBA" id="ARBA00022687"/>
    </source>
</evidence>
<dbReference type="Pfam" id="PF00110">
    <property type="entry name" value="wnt"/>
    <property type="match status" value="1"/>
</dbReference>
<organism evidence="10 11">
    <name type="scientific">Diploscapter pachys</name>
    <dbReference type="NCBI Taxonomy" id="2018661"/>
    <lineage>
        <taxon>Eukaryota</taxon>
        <taxon>Metazoa</taxon>
        <taxon>Ecdysozoa</taxon>
        <taxon>Nematoda</taxon>
        <taxon>Chromadorea</taxon>
        <taxon>Rhabditida</taxon>
        <taxon>Rhabditina</taxon>
        <taxon>Rhabditomorpha</taxon>
        <taxon>Rhabditoidea</taxon>
        <taxon>Rhabditidae</taxon>
        <taxon>Diploscapter</taxon>
    </lineage>
</organism>
<dbReference type="SMART" id="SM00097">
    <property type="entry name" value="WNT1"/>
    <property type="match status" value="1"/>
</dbReference>
<keyword evidence="3 9" id="KW-0217">Developmental protein</keyword>
<evidence type="ECO:0000256" key="8">
    <source>
        <dbReference type="ARBA" id="ARBA00023288"/>
    </source>
</evidence>
<keyword evidence="11" id="KW-1185">Reference proteome</keyword>
<keyword evidence="7" id="KW-1015">Disulfide bond</keyword>
<keyword evidence="5" id="KW-0272">Extracellular matrix</keyword>
<dbReference type="GO" id="GO:0005125">
    <property type="term" value="F:cytokine activity"/>
    <property type="evidence" value="ECO:0007669"/>
    <property type="project" value="TreeGrafter"/>
</dbReference>
<dbReference type="InterPro" id="IPR043158">
    <property type="entry name" value="Wnt_C"/>
</dbReference>
<dbReference type="GO" id="GO:0030182">
    <property type="term" value="P:neuron differentiation"/>
    <property type="evidence" value="ECO:0007669"/>
    <property type="project" value="TreeGrafter"/>
</dbReference>
<proteinExistence type="inferred from homology"/>
<evidence type="ECO:0000256" key="1">
    <source>
        <dbReference type="ARBA" id="ARBA00004498"/>
    </source>
</evidence>
<dbReference type="Gene3D" id="3.30.2460.20">
    <property type="match status" value="1"/>
</dbReference>
<keyword evidence="6 9" id="KW-0879">Wnt signaling pathway</keyword>
<evidence type="ECO:0000256" key="4">
    <source>
        <dbReference type="ARBA" id="ARBA00022525"/>
    </source>
</evidence>
<dbReference type="PANTHER" id="PTHR12027:SF116">
    <property type="entry name" value="ABNORMAL CELL LINEAGE PROTEIN 44"/>
    <property type="match status" value="1"/>
</dbReference>
<accession>A0A2A2K0Y1</accession>
<dbReference type="InterPro" id="IPR005817">
    <property type="entry name" value="Wnt"/>
</dbReference>
<dbReference type="STRING" id="2018661.A0A2A2K0Y1"/>
<gene>
    <name evidence="10" type="ORF">WR25_04205</name>
</gene>
<keyword evidence="8" id="KW-0449">Lipoprotein</keyword>
<evidence type="ECO:0000256" key="3">
    <source>
        <dbReference type="ARBA" id="ARBA00022473"/>
    </source>
</evidence>
<dbReference type="OrthoDB" id="5945655at2759"/>
<comment type="subcellular location">
    <subcellularLocation>
        <location evidence="1 9">Secreted</location>
        <location evidence="1 9">Extracellular space</location>
        <location evidence="1 9">Extracellular matrix</location>
    </subcellularLocation>
</comment>
<dbReference type="PANTHER" id="PTHR12027">
    <property type="entry name" value="WNT RELATED"/>
    <property type="match status" value="1"/>
</dbReference>